<dbReference type="PANTHER" id="PTHR47506">
    <property type="entry name" value="TRANSCRIPTIONAL REGULATORY PROTEIN"/>
    <property type="match status" value="1"/>
</dbReference>
<protein>
    <submittedName>
        <fullName evidence="5">TetR/AcrR family transcriptional regulator</fullName>
    </submittedName>
</protein>
<dbReference type="InterPro" id="IPR001647">
    <property type="entry name" value="HTH_TetR"/>
</dbReference>
<comment type="caution">
    <text evidence="5">The sequence shown here is derived from an EMBL/GenBank/DDBJ whole genome shotgun (WGS) entry which is preliminary data.</text>
</comment>
<dbReference type="RefSeq" id="WP_303543089.1">
    <property type="nucleotide sequence ID" value="NZ_JAUOTP010000005.1"/>
</dbReference>
<keyword evidence="2" id="KW-0238">DNA-binding</keyword>
<gene>
    <name evidence="5" type="ORF">Q4F19_12595</name>
</gene>
<dbReference type="Pfam" id="PF00440">
    <property type="entry name" value="TetR_N"/>
    <property type="match status" value="1"/>
</dbReference>
<dbReference type="PANTHER" id="PTHR47506:SF1">
    <property type="entry name" value="HTH-TYPE TRANSCRIPTIONAL REGULATOR YJDC"/>
    <property type="match status" value="1"/>
</dbReference>
<evidence type="ECO:0000313" key="6">
    <source>
        <dbReference type="Proteomes" id="UP001169764"/>
    </source>
</evidence>
<keyword evidence="6" id="KW-1185">Reference proteome</keyword>
<proteinExistence type="predicted"/>
<dbReference type="InterPro" id="IPR036271">
    <property type="entry name" value="Tet_transcr_reg_TetR-rel_C_sf"/>
</dbReference>
<evidence type="ECO:0000259" key="4">
    <source>
        <dbReference type="Pfam" id="PF00440"/>
    </source>
</evidence>
<dbReference type="Proteomes" id="UP001169764">
    <property type="component" value="Unassembled WGS sequence"/>
</dbReference>
<name>A0ABT8YA62_9SPHN</name>
<sequence length="216" mass="24125">MRRSFLEDRCRNRYMLTCEESRILTTSVRQRRPAFDRENGVEIARRLFHASGYDAVGIADLTQALGIVPPSLYAAYGSKLGLFERVLQSYCANNTLPLEKHLRPGRPPAEALTELMVAAARHYTRDPEQLGCMVTEAMQADDQQARALAASLAKTGSDVIRSYVAQYAARKDVERIADYVLLNLRGLSSYARLGYTQKKLVDCSRTAGRALDAEFA</sequence>
<dbReference type="EMBL" id="JAUOTP010000005">
    <property type="protein sequence ID" value="MDO6415223.1"/>
    <property type="molecule type" value="Genomic_DNA"/>
</dbReference>
<evidence type="ECO:0000256" key="3">
    <source>
        <dbReference type="ARBA" id="ARBA00023163"/>
    </source>
</evidence>
<keyword evidence="3" id="KW-0804">Transcription</keyword>
<dbReference type="Gene3D" id="1.10.10.60">
    <property type="entry name" value="Homeodomain-like"/>
    <property type="match status" value="1"/>
</dbReference>
<evidence type="ECO:0000256" key="2">
    <source>
        <dbReference type="ARBA" id="ARBA00023125"/>
    </source>
</evidence>
<dbReference type="SUPFAM" id="SSF48498">
    <property type="entry name" value="Tetracyclin repressor-like, C-terminal domain"/>
    <property type="match status" value="1"/>
</dbReference>
<organism evidence="5 6">
    <name type="scientific">Sphingomonas natans</name>
    <dbReference type="NCBI Taxonomy" id="3063330"/>
    <lineage>
        <taxon>Bacteria</taxon>
        <taxon>Pseudomonadati</taxon>
        <taxon>Pseudomonadota</taxon>
        <taxon>Alphaproteobacteria</taxon>
        <taxon>Sphingomonadales</taxon>
        <taxon>Sphingomonadaceae</taxon>
        <taxon>Sphingomonas</taxon>
    </lineage>
</organism>
<accession>A0ABT8YA62</accession>
<keyword evidence="1" id="KW-0805">Transcription regulation</keyword>
<feature type="domain" description="HTH tetR-type" evidence="4">
    <location>
        <begin position="44"/>
        <end position="86"/>
    </location>
</feature>
<reference evidence="5" key="1">
    <citation type="submission" date="2023-07" db="EMBL/GenBank/DDBJ databases">
        <authorList>
            <person name="Kim M."/>
        </authorList>
    </citation>
    <scope>NUCLEOTIDE SEQUENCE</scope>
    <source>
        <strain evidence="5">BIUV-7</strain>
    </source>
</reference>
<dbReference type="Gene3D" id="1.10.357.10">
    <property type="entry name" value="Tetracycline Repressor, domain 2"/>
    <property type="match status" value="1"/>
</dbReference>
<dbReference type="InterPro" id="IPR009057">
    <property type="entry name" value="Homeodomain-like_sf"/>
</dbReference>
<evidence type="ECO:0000313" key="5">
    <source>
        <dbReference type="EMBL" id="MDO6415223.1"/>
    </source>
</evidence>
<dbReference type="SUPFAM" id="SSF46689">
    <property type="entry name" value="Homeodomain-like"/>
    <property type="match status" value="1"/>
</dbReference>
<evidence type="ECO:0000256" key="1">
    <source>
        <dbReference type="ARBA" id="ARBA00023015"/>
    </source>
</evidence>